<dbReference type="PANTHER" id="PTHR42820">
    <property type="entry name" value="SHORT-CHAIN DEHYDROGENASE REDUCTASE"/>
    <property type="match status" value="1"/>
</dbReference>
<comment type="caution">
    <text evidence="1">The sequence shown here is derived from an EMBL/GenBank/DDBJ whole genome shotgun (WGS) entry which is preliminary data.</text>
</comment>
<proteinExistence type="predicted"/>
<sequence length="164" mass="17829">MVANAGICKARASLLDVSPAEWDRTFEINLRGVFLCYQHAAKQMILQGRGGLIPMIGNAMMPDYCSSKFAVRGLTQSAAREFGKHKITVNAYAPYKSTLHVAEQFALLANMSQEDFFAMQAKMAVTGVNPTTDDIATIVSFLVSKEAGFITGQSICADGGRYFD</sequence>
<evidence type="ECO:0000313" key="2">
    <source>
        <dbReference type="Proteomes" id="UP000620124"/>
    </source>
</evidence>
<dbReference type="Pfam" id="PF13561">
    <property type="entry name" value="adh_short_C2"/>
    <property type="match status" value="1"/>
</dbReference>
<dbReference type="GO" id="GO:0009688">
    <property type="term" value="P:abscisic acid biosynthetic process"/>
    <property type="evidence" value="ECO:0007669"/>
    <property type="project" value="TreeGrafter"/>
</dbReference>
<name>A0A8H6XMG0_9AGAR</name>
<dbReference type="Proteomes" id="UP000620124">
    <property type="component" value="Unassembled WGS sequence"/>
</dbReference>
<dbReference type="InterPro" id="IPR002347">
    <property type="entry name" value="SDR_fam"/>
</dbReference>
<reference evidence="1" key="1">
    <citation type="submission" date="2020-05" db="EMBL/GenBank/DDBJ databases">
        <title>Mycena genomes resolve the evolution of fungal bioluminescence.</title>
        <authorList>
            <person name="Tsai I.J."/>
        </authorList>
    </citation>
    <scope>NUCLEOTIDE SEQUENCE</scope>
    <source>
        <strain evidence="1">CCC161011</strain>
    </source>
</reference>
<dbReference type="GO" id="GO:0010301">
    <property type="term" value="F:xanthoxin dehydrogenase (NAD+) activity"/>
    <property type="evidence" value="ECO:0007669"/>
    <property type="project" value="TreeGrafter"/>
</dbReference>
<accession>A0A8H6XMG0</accession>
<protein>
    <submittedName>
        <fullName evidence="1">L-2,3-butanediol dehydrogenase</fullName>
    </submittedName>
</protein>
<keyword evidence="2" id="KW-1185">Reference proteome</keyword>
<dbReference type="OrthoDB" id="498125at2759"/>
<dbReference type="AlphaFoldDB" id="A0A8H6XMG0"/>
<evidence type="ECO:0000313" key="1">
    <source>
        <dbReference type="EMBL" id="KAF7342965.1"/>
    </source>
</evidence>
<dbReference type="SUPFAM" id="SSF51735">
    <property type="entry name" value="NAD(P)-binding Rossmann-fold domains"/>
    <property type="match status" value="1"/>
</dbReference>
<dbReference type="PANTHER" id="PTHR42820:SF1">
    <property type="entry name" value="SHORT-CHAIN DEHYDROGENASE_REDUCTASE FAMILY PROTEIN"/>
    <property type="match status" value="1"/>
</dbReference>
<dbReference type="EMBL" id="JACAZI010000016">
    <property type="protein sequence ID" value="KAF7342965.1"/>
    <property type="molecule type" value="Genomic_DNA"/>
</dbReference>
<organism evidence="1 2">
    <name type="scientific">Mycena venus</name>
    <dbReference type="NCBI Taxonomy" id="2733690"/>
    <lineage>
        <taxon>Eukaryota</taxon>
        <taxon>Fungi</taxon>
        <taxon>Dikarya</taxon>
        <taxon>Basidiomycota</taxon>
        <taxon>Agaricomycotina</taxon>
        <taxon>Agaricomycetes</taxon>
        <taxon>Agaricomycetidae</taxon>
        <taxon>Agaricales</taxon>
        <taxon>Marasmiineae</taxon>
        <taxon>Mycenaceae</taxon>
        <taxon>Mycena</taxon>
    </lineage>
</organism>
<gene>
    <name evidence="1" type="ORF">MVEN_01726600</name>
</gene>
<dbReference type="Gene3D" id="3.40.50.720">
    <property type="entry name" value="NAD(P)-binding Rossmann-like Domain"/>
    <property type="match status" value="1"/>
</dbReference>
<dbReference type="GO" id="GO:0005829">
    <property type="term" value="C:cytosol"/>
    <property type="evidence" value="ECO:0007669"/>
    <property type="project" value="TreeGrafter"/>
</dbReference>
<dbReference type="InterPro" id="IPR036291">
    <property type="entry name" value="NAD(P)-bd_dom_sf"/>
</dbReference>